<accession>A0A0G4KYK4</accession>
<dbReference type="EMBL" id="CVQI01005446">
    <property type="protein sequence ID" value="CRK14852.1"/>
    <property type="molecule type" value="Genomic_DNA"/>
</dbReference>
<dbReference type="Proteomes" id="UP000045706">
    <property type="component" value="Unassembled WGS sequence"/>
</dbReference>
<protein>
    <submittedName>
        <fullName evidence="2">Uncharacterized protein</fullName>
    </submittedName>
</protein>
<organism evidence="2 3">
    <name type="scientific">Verticillium longisporum</name>
    <name type="common">Verticillium dahliae var. longisporum</name>
    <dbReference type="NCBI Taxonomy" id="100787"/>
    <lineage>
        <taxon>Eukaryota</taxon>
        <taxon>Fungi</taxon>
        <taxon>Dikarya</taxon>
        <taxon>Ascomycota</taxon>
        <taxon>Pezizomycotina</taxon>
        <taxon>Sordariomycetes</taxon>
        <taxon>Hypocreomycetidae</taxon>
        <taxon>Glomerellales</taxon>
        <taxon>Plectosphaerellaceae</taxon>
        <taxon>Verticillium</taxon>
    </lineage>
</organism>
<proteinExistence type="predicted"/>
<reference evidence="3" key="1">
    <citation type="submission" date="2015-05" db="EMBL/GenBank/DDBJ databases">
        <authorList>
            <person name="Fogelqvist Johan"/>
        </authorList>
    </citation>
    <scope>NUCLEOTIDE SEQUENCE [LARGE SCALE GENOMIC DNA]</scope>
</reference>
<evidence type="ECO:0000256" key="1">
    <source>
        <dbReference type="SAM" id="MobiDB-lite"/>
    </source>
</evidence>
<dbReference type="AlphaFoldDB" id="A0A0G4KYK4"/>
<evidence type="ECO:0000313" key="3">
    <source>
        <dbReference type="Proteomes" id="UP000045706"/>
    </source>
</evidence>
<name>A0A0G4KYK4_VERLO</name>
<feature type="region of interest" description="Disordered" evidence="1">
    <location>
        <begin position="1"/>
        <end position="25"/>
    </location>
</feature>
<gene>
    <name evidence="2" type="ORF">BN1723_010506</name>
</gene>
<evidence type="ECO:0000313" key="2">
    <source>
        <dbReference type="EMBL" id="CRK14852.1"/>
    </source>
</evidence>
<sequence length="107" mass="11444">MQRNQLDVVPPLLPPESAGPCDDWSTKNAGEWSELDIRDRHLLALVTIMGTEVILLPGIQATSRILSSPKDMDVSLSLVPAFPPGPQVVETDGGGASSYLSPAFFVD</sequence>